<reference evidence="2" key="1">
    <citation type="journal article" date="2023" name="G3 (Bethesda)">
        <title>Genome assembly and association tests identify interacting loci associated with vigor, precocity, and sex in interspecific pistachio rootstocks.</title>
        <authorList>
            <person name="Palmer W."/>
            <person name="Jacygrad E."/>
            <person name="Sagayaradj S."/>
            <person name="Cavanaugh K."/>
            <person name="Han R."/>
            <person name="Bertier L."/>
            <person name="Beede B."/>
            <person name="Kafkas S."/>
            <person name="Golino D."/>
            <person name="Preece J."/>
            <person name="Michelmore R."/>
        </authorList>
    </citation>
    <scope>NUCLEOTIDE SEQUENCE [LARGE SCALE GENOMIC DNA]</scope>
</reference>
<sequence length="30" mass="3376">MDMSFMVGLWSKSSTQPHHRGVSIVSVKKD</sequence>
<protein>
    <submittedName>
        <fullName evidence="1">Uncharacterized protein</fullName>
    </submittedName>
</protein>
<name>A0ACC1B568_9ROSI</name>
<evidence type="ECO:0000313" key="2">
    <source>
        <dbReference type="Proteomes" id="UP001164250"/>
    </source>
</evidence>
<keyword evidence="2" id="KW-1185">Reference proteome</keyword>
<organism evidence="1 2">
    <name type="scientific">Pistacia atlantica</name>
    <dbReference type="NCBI Taxonomy" id="434234"/>
    <lineage>
        <taxon>Eukaryota</taxon>
        <taxon>Viridiplantae</taxon>
        <taxon>Streptophyta</taxon>
        <taxon>Embryophyta</taxon>
        <taxon>Tracheophyta</taxon>
        <taxon>Spermatophyta</taxon>
        <taxon>Magnoliopsida</taxon>
        <taxon>eudicotyledons</taxon>
        <taxon>Gunneridae</taxon>
        <taxon>Pentapetalae</taxon>
        <taxon>rosids</taxon>
        <taxon>malvids</taxon>
        <taxon>Sapindales</taxon>
        <taxon>Anacardiaceae</taxon>
        <taxon>Pistacia</taxon>
    </lineage>
</organism>
<proteinExistence type="predicted"/>
<comment type="caution">
    <text evidence="1">The sequence shown here is derived from an EMBL/GenBank/DDBJ whole genome shotgun (WGS) entry which is preliminary data.</text>
</comment>
<evidence type="ECO:0000313" key="1">
    <source>
        <dbReference type="EMBL" id="KAJ0094042.1"/>
    </source>
</evidence>
<dbReference type="Proteomes" id="UP001164250">
    <property type="component" value="Chromosome 7"/>
</dbReference>
<gene>
    <name evidence="1" type="ORF">Patl1_26856</name>
</gene>
<dbReference type="EMBL" id="CM047903">
    <property type="protein sequence ID" value="KAJ0094042.1"/>
    <property type="molecule type" value="Genomic_DNA"/>
</dbReference>
<accession>A0ACC1B568</accession>